<dbReference type="AlphaFoldDB" id="A0A7W7CKK0"/>
<dbReference type="InterPro" id="IPR041581">
    <property type="entry name" value="Glyoxalase_6"/>
</dbReference>
<dbReference type="EMBL" id="JACHMF010000001">
    <property type="protein sequence ID" value="MBB4690271.1"/>
    <property type="molecule type" value="Genomic_DNA"/>
</dbReference>
<dbReference type="GO" id="GO:0016829">
    <property type="term" value="F:lyase activity"/>
    <property type="evidence" value="ECO:0007669"/>
    <property type="project" value="UniProtKB-KW"/>
</dbReference>
<comment type="caution">
    <text evidence="2">The sequence shown here is derived from an EMBL/GenBank/DDBJ whole genome shotgun (WGS) entry which is preliminary data.</text>
</comment>
<accession>A0A7W7CKK0</accession>
<protein>
    <submittedName>
        <fullName evidence="2">Putative enzyme related to lactoylglutathione lyase</fullName>
    </submittedName>
</protein>
<proteinExistence type="predicted"/>
<dbReference type="SUPFAM" id="SSF54593">
    <property type="entry name" value="Glyoxalase/Bleomycin resistance protein/Dihydroxybiphenyl dioxygenase"/>
    <property type="match status" value="1"/>
</dbReference>
<sequence>MAHRSRLSTILIDVPAGRTASAVAFWSQALGVDTRQPPGEPQFTGLIDALPGLTLAIQAIDGDARYHVDFETDDVEAETARLVALGAEQIDQWLECRILRIPGGQLACVIPRHSDDETFARLSTLWQ</sequence>
<evidence type="ECO:0000259" key="1">
    <source>
        <dbReference type="Pfam" id="PF18029"/>
    </source>
</evidence>
<dbReference type="CDD" id="cd06587">
    <property type="entry name" value="VOC"/>
    <property type="match status" value="1"/>
</dbReference>
<gene>
    <name evidence="2" type="ORF">BKA14_000419</name>
</gene>
<evidence type="ECO:0000313" key="3">
    <source>
        <dbReference type="Proteomes" id="UP000542742"/>
    </source>
</evidence>
<reference evidence="2 3" key="1">
    <citation type="submission" date="2020-08" db="EMBL/GenBank/DDBJ databases">
        <title>Sequencing the genomes of 1000 actinobacteria strains.</title>
        <authorList>
            <person name="Klenk H.-P."/>
        </authorList>
    </citation>
    <scope>NUCLEOTIDE SEQUENCE [LARGE SCALE GENOMIC DNA]</scope>
    <source>
        <strain evidence="2 3">DSM 45518</strain>
    </source>
</reference>
<dbReference type="Pfam" id="PF18029">
    <property type="entry name" value="Glyoxalase_6"/>
    <property type="match status" value="1"/>
</dbReference>
<keyword evidence="3" id="KW-1185">Reference proteome</keyword>
<organism evidence="2 3">
    <name type="scientific">Paractinoplanes abujensis</name>
    <dbReference type="NCBI Taxonomy" id="882441"/>
    <lineage>
        <taxon>Bacteria</taxon>
        <taxon>Bacillati</taxon>
        <taxon>Actinomycetota</taxon>
        <taxon>Actinomycetes</taxon>
        <taxon>Micromonosporales</taxon>
        <taxon>Micromonosporaceae</taxon>
        <taxon>Paractinoplanes</taxon>
    </lineage>
</organism>
<evidence type="ECO:0000313" key="2">
    <source>
        <dbReference type="EMBL" id="MBB4690271.1"/>
    </source>
</evidence>
<name>A0A7W7CKK0_9ACTN</name>
<feature type="domain" description="Glyoxalase-like" evidence="1">
    <location>
        <begin position="11"/>
        <end position="110"/>
    </location>
</feature>
<keyword evidence="2" id="KW-0456">Lyase</keyword>
<dbReference type="Gene3D" id="3.10.180.10">
    <property type="entry name" value="2,3-Dihydroxybiphenyl 1,2-Dioxygenase, domain 1"/>
    <property type="match status" value="1"/>
</dbReference>
<dbReference type="InterPro" id="IPR029068">
    <property type="entry name" value="Glyas_Bleomycin-R_OHBP_Dase"/>
</dbReference>
<dbReference type="Proteomes" id="UP000542742">
    <property type="component" value="Unassembled WGS sequence"/>
</dbReference>
<dbReference type="RefSeq" id="WP_184949251.1">
    <property type="nucleotide sequence ID" value="NZ_BOMC01000050.1"/>
</dbReference>